<comment type="caution">
    <text evidence="8">The sequence shown here is derived from an EMBL/GenBank/DDBJ whole genome shotgun (WGS) entry which is preliminary data.</text>
</comment>
<feature type="transmembrane region" description="Helical" evidence="6">
    <location>
        <begin position="12"/>
        <end position="34"/>
    </location>
</feature>
<evidence type="ECO:0000259" key="7">
    <source>
        <dbReference type="Pfam" id="PF20684"/>
    </source>
</evidence>
<organism evidence="8 9">
    <name type="scientific">Diatrype stigma</name>
    <dbReference type="NCBI Taxonomy" id="117547"/>
    <lineage>
        <taxon>Eukaryota</taxon>
        <taxon>Fungi</taxon>
        <taxon>Dikarya</taxon>
        <taxon>Ascomycota</taxon>
        <taxon>Pezizomycotina</taxon>
        <taxon>Sordariomycetes</taxon>
        <taxon>Xylariomycetidae</taxon>
        <taxon>Xylariales</taxon>
        <taxon>Diatrypaceae</taxon>
        <taxon>Diatrype</taxon>
    </lineage>
</organism>
<keyword evidence="9" id="KW-1185">Reference proteome</keyword>
<keyword evidence="3 6" id="KW-1133">Transmembrane helix</keyword>
<gene>
    <name evidence="8" type="ORF">SLS62_008462</name>
</gene>
<protein>
    <recommendedName>
        <fullName evidence="7">Rhodopsin domain-containing protein</fullName>
    </recommendedName>
</protein>
<proteinExistence type="inferred from homology"/>
<keyword evidence="2 6" id="KW-0812">Transmembrane</keyword>
<dbReference type="InterPro" id="IPR052337">
    <property type="entry name" value="SAT4-like"/>
</dbReference>
<dbReference type="PANTHER" id="PTHR33048:SF129">
    <property type="entry name" value="INTEGRAL MEMBRANE PROTEIN-RELATED"/>
    <property type="match status" value="1"/>
</dbReference>
<dbReference type="PANTHER" id="PTHR33048">
    <property type="entry name" value="PTH11-LIKE INTEGRAL MEMBRANE PROTEIN (AFU_ORTHOLOGUE AFUA_5G11245)"/>
    <property type="match status" value="1"/>
</dbReference>
<evidence type="ECO:0000256" key="6">
    <source>
        <dbReference type="SAM" id="Phobius"/>
    </source>
</evidence>
<evidence type="ECO:0000256" key="5">
    <source>
        <dbReference type="ARBA" id="ARBA00038359"/>
    </source>
</evidence>
<reference evidence="8 9" key="1">
    <citation type="submission" date="2024-02" db="EMBL/GenBank/DDBJ databases">
        <title>De novo assembly and annotation of 12 fungi associated with fruit tree decline syndrome in Ontario, Canada.</title>
        <authorList>
            <person name="Sulman M."/>
            <person name="Ellouze W."/>
            <person name="Ilyukhin E."/>
        </authorList>
    </citation>
    <scope>NUCLEOTIDE SEQUENCE [LARGE SCALE GENOMIC DNA]</scope>
    <source>
        <strain evidence="8 9">M11/M66-122</strain>
    </source>
</reference>
<evidence type="ECO:0000256" key="3">
    <source>
        <dbReference type="ARBA" id="ARBA00022989"/>
    </source>
</evidence>
<dbReference type="GO" id="GO:0016020">
    <property type="term" value="C:membrane"/>
    <property type="evidence" value="ECO:0007669"/>
    <property type="project" value="UniProtKB-SubCell"/>
</dbReference>
<dbReference type="AlphaFoldDB" id="A0AAN9ULN0"/>
<evidence type="ECO:0000256" key="1">
    <source>
        <dbReference type="ARBA" id="ARBA00004141"/>
    </source>
</evidence>
<feature type="transmembrane region" description="Helical" evidence="6">
    <location>
        <begin position="46"/>
        <end position="68"/>
    </location>
</feature>
<evidence type="ECO:0000256" key="2">
    <source>
        <dbReference type="ARBA" id="ARBA00022692"/>
    </source>
</evidence>
<dbReference type="Proteomes" id="UP001320420">
    <property type="component" value="Unassembled WGS sequence"/>
</dbReference>
<evidence type="ECO:0000313" key="8">
    <source>
        <dbReference type="EMBL" id="KAK7749067.1"/>
    </source>
</evidence>
<comment type="subcellular location">
    <subcellularLocation>
        <location evidence="1">Membrane</location>
        <topology evidence="1">Multi-pass membrane protein</topology>
    </subcellularLocation>
</comment>
<dbReference type="EMBL" id="JAKJXP020000079">
    <property type="protein sequence ID" value="KAK7749067.1"/>
    <property type="molecule type" value="Genomic_DNA"/>
</dbReference>
<evidence type="ECO:0000256" key="4">
    <source>
        <dbReference type="ARBA" id="ARBA00023136"/>
    </source>
</evidence>
<dbReference type="Pfam" id="PF20684">
    <property type="entry name" value="Fung_rhodopsin"/>
    <property type="match status" value="1"/>
</dbReference>
<name>A0AAN9ULN0_9PEZI</name>
<accession>A0AAN9ULN0</accession>
<dbReference type="InterPro" id="IPR049326">
    <property type="entry name" value="Rhodopsin_dom_fungi"/>
</dbReference>
<evidence type="ECO:0000313" key="9">
    <source>
        <dbReference type="Proteomes" id="UP001320420"/>
    </source>
</evidence>
<comment type="similarity">
    <text evidence="5">Belongs to the SAT4 family.</text>
</comment>
<feature type="domain" description="Rhodopsin" evidence="7">
    <location>
        <begin position="7"/>
        <end position="109"/>
    </location>
</feature>
<sequence length="194" mass="21058">MTVGSGVCLNNIAISQAVLNILTDFVLIFLPMPMLYHLKMPLKKKIIIGITFALGSTVVLASIARISYVKAMATNPDVTWTQASAAVWSSVELNLGVICNCILRLKPFVVSHFPNFARSLVGSNRLSYERPSGHSSGPLGWRGDKAATGFKLSSFEQIAPDVANHAYDHNIHIVEEFQAQVDCAQSKPKNGSTD</sequence>
<keyword evidence="4 6" id="KW-0472">Membrane</keyword>